<proteinExistence type="predicted"/>
<organism evidence="2 3">
    <name type="scientific">Striga asiatica</name>
    <name type="common">Asiatic witchweed</name>
    <name type="synonym">Buchnera asiatica</name>
    <dbReference type="NCBI Taxonomy" id="4170"/>
    <lineage>
        <taxon>Eukaryota</taxon>
        <taxon>Viridiplantae</taxon>
        <taxon>Streptophyta</taxon>
        <taxon>Embryophyta</taxon>
        <taxon>Tracheophyta</taxon>
        <taxon>Spermatophyta</taxon>
        <taxon>Magnoliopsida</taxon>
        <taxon>eudicotyledons</taxon>
        <taxon>Gunneridae</taxon>
        <taxon>Pentapetalae</taxon>
        <taxon>asterids</taxon>
        <taxon>lamiids</taxon>
        <taxon>Lamiales</taxon>
        <taxon>Orobanchaceae</taxon>
        <taxon>Buchnereae</taxon>
        <taxon>Striga</taxon>
    </lineage>
</organism>
<reference evidence="3" key="1">
    <citation type="journal article" date="2019" name="Curr. Biol.">
        <title>Genome Sequence of Striga asiatica Provides Insight into the Evolution of Plant Parasitism.</title>
        <authorList>
            <person name="Yoshida S."/>
            <person name="Kim S."/>
            <person name="Wafula E.K."/>
            <person name="Tanskanen J."/>
            <person name="Kim Y.M."/>
            <person name="Honaas L."/>
            <person name="Yang Z."/>
            <person name="Spallek T."/>
            <person name="Conn C.E."/>
            <person name="Ichihashi Y."/>
            <person name="Cheong K."/>
            <person name="Cui S."/>
            <person name="Der J.P."/>
            <person name="Gundlach H."/>
            <person name="Jiao Y."/>
            <person name="Hori C."/>
            <person name="Ishida J.K."/>
            <person name="Kasahara H."/>
            <person name="Kiba T."/>
            <person name="Kim M.S."/>
            <person name="Koo N."/>
            <person name="Laohavisit A."/>
            <person name="Lee Y.H."/>
            <person name="Lumba S."/>
            <person name="McCourt P."/>
            <person name="Mortimer J.C."/>
            <person name="Mutuku J.M."/>
            <person name="Nomura T."/>
            <person name="Sasaki-Sekimoto Y."/>
            <person name="Seto Y."/>
            <person name="Wang Y."/>
            <person name="Wakatake T."/>
            <person name="Sakakibara H."/>
            <person name="Demura T."/>
            <person name="Yamaguchi S."/>
            <person name="Yoneyama K."/>
            <person name="Manabe R.I."/>
            <person name="Nelson D.C."/>
            <person name="Schulman A.H."/>
            <person name="Timko M.P."/>
            <person name="dePamphilis C.W."/>
            <person name="Choi D."/>
            <person name="Shirasu K."/>
        </authorList>
    </citation>
    <scope>NUCLEOTIDE SEQUENCE [LARGE SCALE GENOMIC DNA]</scope>
    <source>
        <strain evidence="3">cv. UVA1</strain>
    </source>
</reference>
<protein>
    <submittedName>
        <fullName evidence="2">Retrotransposon protein</fullName>
    </submittedName>
</protein>
<name>A0A5A7PYL7_STRAF</name>
<feature type="compositionally biased region" description="Basic and acidic residues" evidence="1">
    <location>
        <begin position="28"/>
        <end position="39"/>
    </location>
</feature>
<evidence type="ECO:0000313" key="2">
    <source>
        <dbReference type="EMBL" id="GER37207.1"/>
    </source>
</evidence>
<dbReference type="Proteomes" id="UP000325081">
    <property type="component" value="Unassembled WGS sequence"/>
</dbReference>
<comment type="caution">
    <text evidence="2">The sequence shown here is derived from an EMBL/GenBank/DDBJ whole genome shotgun (WGS) entry which is preliminary data.</text>
</comment>
<dbReference type="PANTHER" id="PTHR24559:SF444">
    <property type="entry name" value="REVERSE TRANSCRIPTASE DOMAIN-CONTAINING PROTEIN"/>
    <property type="match status" value="1"/>
</dbReference>
<keyword evidence="3" id="KW-1185">Reference proteome</keyword>
<gene>
    <name evidence="2" type="ORF">STAS_13598</name>
</gene>
<dbReference type="EMBL" id="BKCP01005294">
    <property type="protein sequence ID" value="GER37207.1"/>
    <property type="molecule type" value="Genomic_DNA"/>
</dbReference>
<sequence>MISEEEKNHYREEKEEEKEEEEEEEEEGPHCKGRLDSGGEERISENVPILNITSWAYFFNIFSRNKVIISAQKFSWVQATKDHAAESNIYSYLNRTYSFQRFSKEEQVGTLHWFFHPESLAQSRLGSVGADPQNVITIFSMDFYGVQEDQHSPPLCFSDNSRCRGISATHFKFRTCMLSNFILTDFNQFNRSVNAGIVLHSIFKKPMSMSLRYKSANKYHILDIETISKPLGRILEAKKKSSGYVKVEDNLFNMTKTYKFPVIFVKKKNGSMRMCIDYGYLKSQDCVQTRYGLYEFVVMPFGLSNVPAVYMDLMNHVFH</sequence>
<evidence type="ECO:0000256" key="1">
    <source>
        <dbReference type="SAM" id="MobiDB-lite"/>
    </source>
</evidence>
<evidence type="ECO:0000313" key="3">
    <source>
        <dbReference type="Proteomes" id="UP000325081"/>
    </source>
</evidence>
<dbReference type="InterPro" id="IPR043502">
    <property type="entry name" value="DNA/RNA_pol_sf"/>
</dbReference>
<dbReference type="PANTHER" id="PTHR24559">
    <property type="entry name" value="TRANSPOSON TY3-I GAG-POL POLYPROTEIN"/>
    <property type="match status" value="1"/>
</dbReference>
<feature type="compositionally biased region" description="Acidic residues" evidence="1">
    <location>
        <begin position="14"/>
        <end position="27"/>
    </location>
</feature>
<dbReference type="SUPFAM" id="SSF56672">
    <property type="entry name" value="DNA/RNA polymerases"/>
    <property type="match status" value="1"/>
</dbReference>
<feature type="region of interest" description="Disordered" evidence="1">
    <location>
        <begin position="1"/>
        <end position="39"/>
    </location>
</feature>
<dbReference type="InterPro" id="IPR053134">
    <property type="entry name" value="RNA-dir_DNA_polymerase"/>
</dbReference>
<feature type="compositionally biased region" description="Basic and acidic residues" evidence="1">
    <location>
        <begin position="1"/>
        <end position="13"/>
    </location>
</feature>
<accession>A0A5A7PYL7</accession>
<dbReference type="Gene3D" id="3.10.10.10">
    <property type="entry name" value="HIV Type 1 Reverse Transcriptase, subunit A, domain 1"/>
    <property type="match status" value="1"/>
</dbReference>
<dbReference type="OrthoDB" id="1705436at2759"/>
<dbReference type="AlphaFoldDB" id="A0A5A7PYL7"/>